<evidence type="ECO:0000313" key="2">
    <source>
        <dbReference type="EMBL" id="GBP23145.1"/>
    </source>
</evidence>
<keyword evidence="1" id="KW-1133">Transmembrane helix</keyword>
<gene>
    <name evidence="2" type="ORF">EVAR_13166_1</name>
</gene>
<dbReference type="Proteomes" id="UP000299102">
    <property type="component" value="Unassembled WGS sequence"/>
</dbReference>
<keyword evidence="3" id="KW-1185">Reference proteome</keyword>
<evidence type="ECO:0000313" key="3">
    <source>
        <dbReference type="Proteomes" id="UP000299102"/>
    </source>
</evidence>
<keyword evidence="1" id="KW-0472">Membrane</keyword>
<accession>A0A4C1U9R0</accession>
<comment type="caution">
    <text evidence="2">The sequence shown here is derived from an EMBL/GenBank/DDBJ whole genome shotgun (WGS) entry which is preliminary data.</text>
</comment>
<reference evidence="2 3" key="1">
    <citation type="journal article" date="2019" name="Commun. Biol.">
        <title>The bagworm genome reveals a unique fibroin gene that provides high tensile strength.</title>
        <authorList>
            <person name="Kono N."/>
            <person name="Nakamura H."/>
            <person name="Ohtoshi R."/>
            <person name="Tomita M."/>
            <person name="Numata K."/>
            <person name="Arakawa K."/>
        </authorList>
    </citation>
    <scope>NUCLEOTIDE SEQUENCE [LARGE SCALE GENOMIC DNA]</scope>
</reference>
<evidence type="ECO:0000256" key="1">
    <source>
        <dbReference type="SAM" id="Phobius"/>
    </source>
</evidence>
<proteinExistence type="predicted"/>
<name>A0A4C1U9R0_EUMVA</name>
<dbReference type="AlphaFoldDB" id="A0A4C1U9R0"/>
<feature type="transmembrane region" description="Helical" evidence="1">
    <location>
        <begin position="28"/>
        <end position="48"/>
    </location>
</feature>
<dbReference type="EMBL" id="BGZK01000147">
    <property type="protein sequence ID" value="GBP23145.1"/>
    <property type="molecule type" value="Genomic_DNA"/>
</dbReference>
<organism evidence="2 3">
    <name type="scientific">Eumeta variegata</name>
    <name type="common">Bagworm moth</name>
    <name type="synonym">Eumeta japonica</name>
    <dbReference type="NCBI Taxonomy" id="151549"/>
    <lineage>
        <taxon>Eukaryota</taxon>
        <taxon>Metazoa</taxon>
        <taxon>Ecdysozoa</taxon>
        <taxon>Arthropoda</taxon>
        <taxon>Hexapoda</taxon>
        <taxon>Insecta</taxon>
        <taxon>Pterygota</taxon>
        <taxon>Neoptera</taxon>
        <taxon>Endopterygota</taxon>
        <taxon>Lepidoptera</taxon>
        <taxon>Glossata</taxon>
        <taxon>Ditrysia</taxon>
        <taxon>Tineoidea</taxon>
        <taxon>Psychidae</taxon>
        <taxon>Oiketicinae</taxon>
        <taxon>Eumeta</taxon>
    </lineage>
</organism>
<keyword evidence="1" id="KW-0812">Transmembrane</keyword>
<protein>
    <submittedName>
        <fullName evidence="2">Uncharacterized protein</fullName>
    </submittedName>
</protein>
<sequence length="269" mass="30185">MRQKQVRKIVMFMDLCSVGKSTTRMVQVYSFSPVILMSKMILALVDLLRIKSMPFWKKLQQEPRKYGHAKKLLTLSFTPQASSFKVVVQHKPFGNLARLNRSGKLSGINGIRAIKHRSPASVVMLHCKEPTLTLLIRYAVGSAGALAIKSARPARPAGARVRQTEPRANLCTHRVSEPVDGAWPHCGAGGGAESGCRFSRKSALAIFSAQPSVFRSYGCRHKENYRCREHLYSKYTIGRFDMNYERQLRVAFKPDRIPAASESTNEFSI</sequence>